<dbReference type="InterPro" id="IPR007138">
    <property type="entry name" value="ABM_dom"/>
</dbReference>
<dbReference type="RefSeq" id="WP_128388970.1">
    <property type="nucleotide sequence ID" value="NZ_SBII01000003.1"/>
</dbReference>
<dbReference type="InterPro" id="IPR011008">
    <property type="entry name" value="Dimeric_a/b-barrel"/>
</dbReference>
<dbReference type="SUPFAM" id="SSF54909">
    <property type="entry name" value="Dimeric alpha+beta barrel"/>
    <property type="match status" value="1"/>
</dbReference>
<comment type="caution">
    <text evidence="2">The sequence shown here is derived from an EMBL/GenBank/DDBJ whole genome shotgun (WGS) entry which is preliminary data.</text>
</comment>
<keyword evidence="3" id="KW-1185">Reference proteome</keyword>
<feature type="domain" description="ABM" evidence="1">
    <location>
        <begin position="3"/>
        <end position="92"/>
    </location>
</feature>
<name>A0A3S3QDT3_9FLAO</name>
<reference evidence="2 3" key="1">
    <citation type="submission" date="2019-01" db="EMBL/GenBank/DDBJ databases">
        <title>Flavobacterium sp. nov.,isolated from freshwater.</title>
        <authorList>
            <person name="Zhang R."/>
            <person name="Du Z.-J."/>
        </authorList>
    </citation>
    <scope>NUCLEOTIDE SEQUENCE [LARGE SCALE GENOMIC DNA]</scope>
    <source>
        <strain evidence="2 3">1E403</strain>
    </source>
</reference>
<keyword evidence="2" id="KW-0503">Monooxygenase</keyword>
<protein>
    <submittedName>
        <fullName evidence="2">Antibiotic biosynthesis monooxygenase</fullName>
    </submittedName>
</protein>
<dbReference type="AlphaFoldDB" id="A0A3S3QDT3"/>
<accession>A0A3S3QDT3</accession>
<dbReference type="InterPro" id="IPR050744">
    <property type="entry name" value="AI-2_Isomerase_LsrG"/>
</dbReference>
<dbReference type="Pfam" id="PF03992">
    <property type="entry name" value="ABM"/>
    <property type="match status" value="1"/>
</dbReference>
<gene>
    <name evidence="2" type="ORF">EPI11_05615</name>
</gene>
<dbReference type="Gene3D" id="3.30.70.100">
    <property type="match status" value="1"/>
</dbReference>
<dbReference type="PROSITE" id="PS51725">
    <property type="entry name" value="ABM"/>
    <property type="match status" value="1"/>
</dbReference>
<keyword evidence="2" id="KW-0560">Oxidoreductase</keyword>
<dbReference type="EMBL" id="SBII01000003">
    <property type="protein sequence ID" value="RWX01433.1"/>
    <property type="molecule type" value="Genomic_DNA"/>
</dbReference>
<evidence type="ECO:0000259" key="1">
    <source>
        <dbReference type="PROSITE" id="PS51725"/>
    </source>
</evidence>
<dbReference type="Proteomes" id="UP000287527">
    <property type="component" value="Unassembled WGS sequence"/>
</dbReference>
<evidence type="ECO:0000313" key="2">
    <source>
        <dbReference type="EMBL" id="RWX01433.1"/>
    </source>
</evidence>
<proteinExistence type="predicted"/>
<dbReference type="OrthoDB" id="9806189at2"/>
<evidence type="ECO:0000313" key="3">
    <source>
        <dbReference type="Proteomes" id="UP000287527"/>
    </source>
</evidence>
<sequence>MHTNITAVIKSLPNKADEMKAILEELAVESNKEEACLQYDLHQDIDEPNVFIFHEIWRDSASFDVHNNSLHVLKFKEASKTILLETPAIYIMNRIK</sequence>
<dbReference type="PANTHER" id="PTHR33336:SF3">
    <property type="entry name" value="ABM DOMAIN-CONTAINING PROTEIN"/>
    <property type="match status" value="1"/>
</dbReference>
<dbReference type="GO" id="GO:0004497">
    <property type="term" value="F:monooxygenase activity"/>
    <property type="evidence" value="ECO:0007669"/>
    <property type="project" value="UniProtKB-KW"/>
</dbReference>
<organism evidence="2 3">
    <name type="scientific">Flavobacterium cerinum</name>
    <dbReference type="NCBI Taxonomy" id="2502784"/>
    <lineage>
        <taxon>Bacteria</taxon>
        <taxon>Pseudomonadati</taxon>
        <taxon>Bacteroidota</taxon>
        <taxon>Flavobacteriia</taxon>
        <taxon>Flavobacteriales</taxon>
        <taxon>Flavobacteriaceae</taxon>
        <taxon>Flavobacterium</taxon>
    </lineage>
</organism>
<dbReference type="PANTHER" id="PTHR33336">
    <property type="entry name" value="QUINOL MONOOXYGENASE YGIN-RELATED"/>
    <property type="match status" value="1"/>
</dbReference>